<sequence>MIYTTTIHTHRHLVPKCCEKTLQLLRDNQETLLTILEVLLCDPLYLWIVSTTSKAKASNARTKLSLGGKAANKGPAASVTKASGGGEEGSGGLAGRALLAVRCKLCGAEGGAAGGVSVRGHVARLIHEATDPANLCRLFHGWQAYL</sequence>
<dbReference type="GO" id="GO:0004674">
    <property type="term" value="F:protein serine/threonine kinase activity"/>
    <property type="evidence" value="ECO:0007669"/>
    <property type="project" value="InterPro"/>
</dbReference>
<feature type="region of interest" description="Disordered" evidence="4">
    <location>
        <begin position="67"/>
        <end position="90"/>
    </location>
</feature>
<dbReference type="InterPro" id="IPR038980">
    <property type="entry name" value="ATM_plant"/>
</dbReference>
<keyword evidence="8" id="KW-1185">Reference proteome</keyword>
<evidence type="ECO:0000313" key="8">
    <source>
        <dbReference type="Proteomes" id="UP000838756"/>
    </source>
</evidence>
<feature type="domain" description="PI3K/PI4K catalytic" evidence="5">
    <location>
        <begin position="1"/>
        <end position="87"/>
    </location>
</feature>
<dbReference type="OrthoDB" id="6921484at2759"/>
<dbReference type="PANTHER" id="PTHR37079:SF4">
    <property type="entry name" value="SERINE_THREONINE-PROTEIN KINASE ATM"/>
    <property type="match status" value="1"/>
</dbReference>
<evidence type="ECO:0000256" key="2">
    <source>
        <dbReference type="ARBA" id="ARBA00022763"/>
    </source>
</evidence>
<evidence type="ECO:0000313" key="7">
    <source>
        <dbReference type="EMBL" id="CAH2234521.1"/>
    </source>
</evidence>
<dbReference type="PANTHER" id="PTHR37079">
    <property type="entry name" value="SERINE/THREONINE-PROTEIN KINASE ATM"/>
    <property type="match status" value="1"/>
</dbReference>
<dbReference type="Gene3D" id="1.10.1070.11">
    <property type="entry name" value="Phosphatidylinositol 3-/4-kinase, catalytic domain"/>
    <property type="match status" value="1"/>
</dbReference>
<dbReference type="InterPro" id="IPR003152">
    <property type="entry name" value="FATC_dom"/>
</dbReference>
<dbReference type="EMBL" id="CAKXAJ010025064">
    <property type="protein sequence ID" value="CAH2234521.1"/>
    <property type="molecule type" value="Genomic_DNA"/>
</dbReference>
<feature type="domain" description="FATC" evidence="6">
    <location>
        <begin position="114"/>
        <end position="146"/>
    </location>
</feature>
<evidence type="ECO:0000256" key="3">
    <source>
        <dbReference type="ARBA" id="ARBA00023242"/>
    </source>
</evidence>
<keyword evidence="2" id="KW-0227">DNA damage</keyword>
<dbReference type="GO" id="GO:0006974">
    <property type="term" value="P:DNA damage response"/>
    <property type="evidence" value="ECO:0007669"/>
    <property type="project" value="UniProtKB-KW"/>
</dbReference>
<protein>
    <submittedName>
        <fullName evidence="7">Jg1661 protein</fullName>
    </submittedName>
</protein>
<name>A0A8S4RBN2_9NEOP</name>
<dbReference type="AlphaFoldDB" id="A0A8S4RBN2"/>
<comment type="caution">
    <text evidence="7">The sequence shown here is derived from an EMBL/GenBank/DDBJ whole genome shotgun (WGS) entry which is preliminary data.</text>
</comment>
<dbReference type="GO" id="GO:0005634">
    <property type="term" value="C:nucleus"/>
    <property type="evidence" value="ECO:0007669"/>
    <property type="project" value="UniProtKB-SubCell"/>
</dbReference>
<dbReference type="Proteomes" id="UP000838756">
    <property type="component" value="Unassembled WGS sequence"/>
</dbReference>
<dbReference type="PROSITE" id="PS51190">
    <property type="entry name" value="FATC"/>
    <property type="match status" value="1"/>
</dbReference>
<evidence type="ECO:0000256" key="1">
    <source>
        <dbReference type="ARBA" id="ARBA00004123"/>
    </source>
</evidence>
<dbReference type="InterPro" id="IPR036940">
    <property type="entry name" value="PI3/4_kinase_cat_sf"/>
</dbReference>
<organism evidence="7 8">
    <name type="scientific">Pararge aegeria aegeria</name>
    <dbReference type="NCBI Taxonomy" id="348720"/>
    <lineage>
        <taxon>Eukaryota</taxon>
        <taxon>Metazoa</taxon>
        <taxon>Ecdysozoa</taxon>
        <taxon>Arthropoda</taxon>
        <taxon>Hexapoda</taxon>
        <taxon>Insecta</taxon>
        <taxon>Pterygota</taxon>
        <taxon>Neoptera</taxon>
        <taxon>Endopterygota</taxon>
        <taxon>Lepidoptera</taxon>
        <taxon>Glossata</taxon>
        <taxon>Ditrysia</taxon>
        <taxon>Papilionoidea</taxon>
        <taxon>Nymphalidae</taxon>
        <taxon>Satyrinae</taxon>
        <taxon>Satyrini</taxon>
        <taxon>Parargina</taxon>
        <taxon>Pararge</taxon>
    </lineage>
</organism>
<dbReference type="SMART" id="SM01343">
    <property type="entry name" value="FATC"/>
    <property type="match status" value="1"/>
</dbReference>
<dbReference type="PROSITE" id="PS50290">
    <property type="entry name" value="PI3_4_KINASE_3"/>
    <property type="match status" value="1"/>
</dbReference>
<comment type="subcellular location">
    <subcellularLocation>
        <location evidence="1">Nucleus</location>
    </subcellularLocation>
</comment>
<evidence type="ECO:0000259" key="5">
    <source>
        <dbReference type="PROSITE" id="PS50290"/>
    </source>
</evidence>
<gene>
    <name evidence="7" type="primary">jg1661</name>
    <name evidence="7" type="ORF">PAEG_LOCUS12343</name>
</gene>
<dbReference type="Pfam" id="PF02260">
    <property type="entry name" value="FATC"/>
    <property type="match status" value="1"/>
</dbReference>
<dbReference type="InterPro" id="IPR000403">
    <property type="entry name" value="PI3/4_kinase_cat_dom"/>
</dbReference>
<evidence type="ECO:0000256" key="4">
    <source>
        <dbReference type="SAM" id="MobiDB-lite"/>
    </source>
</evidence>
<evidence type="ECO:0000259" key="6">
    <source>
        <dbReference type="PROSITE" id="PS51190"/>
    </source>
</evidence>
<keyword evidence="3" id="KW-0539">Nucleus</keyword>
<reference evidence="7" key="1">
    <citation type="submission" date="2022-03" db="EMBL/GenBank/DDBJ databases">
        <authorList>
            <person name="Lindestad O."/>
        </authorList>
    </citation>
    <scope>NUCLEOTIDE SEQUENCE</scope>
</reference>
<accession>A0A8S4RBN2</accession>
<proteinExistence type="predicted"/>